<keyword evidence="3" id="KW-1185">Reference proteome</keyword>
<feature type="compositionally biased region" description="Basic and acidic residues" evidence="1">
    <location>
        <begin position="294"/>
        <end position="305"/>
    </location>
</feature>
<organism evidence="2 3">
    <name type="scientific">Emergomyces africanus</name>
    <dbReference type="NCBI Taxonomy" id="1955775"/>
    <lineage>
        <taxon>Eukaryota</taxon>
        <taxon>Fungi</taxon>
        <taxon>Dikarya</taxon>
        <taxon>Ascomycota</taxon>
        <taxon>Pezizomycotina</taxon>
        <taxon>Eurotiomycetes</taxon>
        <taxon>Eurotiomycetidae</taxon>
        <taxon>Onygenales</taxon>
        <taxon>Ajellomycetaceae</taxon>
        <taxon>Emergomyces</taxon>
    </lineage>
</organism>
<feature type="compositionally biased region" description="Basic and acidic residues" evidence="1">
    <location>
        <begin position="239"/>
        <end position="248"/>
    </location>
</feature>
<evidence type="ECO:0000256" key="1">
    <source>
        <dbReference type="SAM" id="MobiDB-lite"/>
    </source>
</evidence>
<dbReference type="Proteomes" id="UP000091918">
    <property type="component" value="Unassembled WGS sequence"/>
</dbReference>
<feature type="region of interest" description="Disordered" evidence="1">
    <location>
        <begin position="234"/>
        <end position="339"/>
    </location>
</feature>
<evidence type="ECO:0000313" key="3">
    <source>
        <dbReference type="Proteomes" id="UP000091918"/>
    </source>
</evidence>
<evidence type="ECO:0000313" key="2">
    <source>
        <dbReference type="EMBL" id="OAX83845.1"/>
    </source>
</evidence>
<sequence length="460" mass="51476">MDHLKQMQFQTNSNGVSRLVAMVHEFSHDETYHLNIIDAGKHSNQWVTLKEIYRVSIAAAKNSWSKNILRSLRRWYGVALQKFPESENDRKEALTIWEENVGLSLTSTEPFLGFVDGPSAGYLASIYLGGAKQGGFDDHATEHYLPRLQSVCELWSERSPCFERLILGRFYSLMGKRDKALDAVKWVVKFGIDLLCDEDLANDWEGYFKLASSLHFVDDVNCLAAWSLLGPQVEENEGQDQRDVVRGQEDEEGQTPEQDAPNAAKLCPGAEGEIASDGRPREATGNTMLNGGEGKAEETDTKELQCSEEASDTFTDTEDNREPAPPDGEAESRAPYPAPSPISDIGGMYILCCGERGCNRLWTFADDIYVCKDCAGVYLCKGCLEKLQAGTLQEICSEMSVVCKKSHEFFHVPSWNYEEARRIPNGHVKVGREVITLSNWLDNMRRKYGLTVEGKTEEGV</sequence>
<reference evidence="2 3" key="1">
    <citation type="submission" date="2015-07" db="EMBL/GenBank/DDBJ databases">
        <title>Emmonsia species relationships and genome sequence.</title>
        <authorList>
            <person name="Cuomo C.A."/>
            <person name="Schwartz I.S."/>
            <person name="Kenyon C."/>
            <person name="de Hoog G.S."/>
            <person name="Govender N.P."/>
            <person name="Botha A."/>
            <person name="Moreno L."/>
            <person name="de Vries M."/>
            <person name="Munoz J.F."/>
            <person name="Stielow J.B."/>
        </authorList>
    </citation>
    <scope>NUCLEOTIDE SEQUENCE [LARGE SCALE GENOMIC DNA]</scope>
    <source>
        <strain evidence="2 3">CBS 136260</strain>
    </source>
</reference>
<accession>A0A1B7P494</accession>
<dbReference type="AlphaFoldDB" id="A0A1B7P494"/>
<comment type="caution">
    <text evidence="2">The sequence shown here is derived from an EMBL/GenBank/DDBJ whole genome shotgun (WGS) entry which is preliminary data.</text>
</comment>
<dbReference type="STRING" id="1658172.A0A1B7P494"/>
<dbReference type="EMBL" id="LGUA01000130">
    <property type="protein sequence ID" value="OAX83845.1"/>
    <property type="molecule type" value="Genomic_DNA"/>
</dbReference>
<proteinExistence type="predicted"/>
<dbReference type="OrthoDB" id="2913095at2759"/>
<gene>
    <name evidence="2" type="ORF">ACJ72_01802</name>
</gene>
<name>A0A1B7P494_9EURO</name>
<protein>
    <submittedName>
        <fullName evidence="2">Uncharacterized protein</fullName>
    </submittedName>
</protein>